<feature type="domain" description="Conjugative transposon TraM C-terminal" evidence="3">
    <location>
        <begin position="292"/>
        <end position="440"/>
    </location>
</feature>
<evidence type="ECO:0000313" key="5">
    <source>
        <dbReference type="Proteomes" id="UP000254156"/>
    </source>
</evidence>
<dbReference type="Proteomes" id="UP000254156">
    <property type="component" value="Unassembled WGS sequence"/>
</dbReference>
<dbReference type="AlphaFoldDB" id="A0A379EAX7"/>
<organism evidence="4 5">
    <name type="scientific">Porphyromonas macacae</name>
    <dbReference type="NCBI Taxonomy" id="28115"/>
    <lineage>
        <taxon>Bacteria</taxon>
        <taxon>Pseudomonadati</taxon>
        <taxon>Bacteroidota</taxon>
        <taxon>Bacteroidia</taxon>
        <taxon>Bacteroidales</taxon>
        <taxon>Porphyromonadaceae</taxon>
        <taxon>Porphyromonas</taxon>
    </lineage>
</organism>
<feature type="compositionally biased region" description="Basic and acidic residues" evidence="1">
    <location>
        <begin position="13"/>
        <end position="22"/>
    </location>
</feature>
<accession>A0A379EAX7</accession>
<sequence length="444" mass="49068">MEQNQNLNQETSNNKEGKEKKQLSPQELQKRKKLIIFPLMFLAFAGCMWLIFAPSSKDEVKPEEIGGFNADIPLPKEDGIYSDKKTAYEQESMKSKQEDRMRSLQDFGFTLGEENKVTDNLSLTADLPEEQPANNSRSYYGGSSRNGSYVQSSAYAYQDINRQLGSFYETPKEDPEKEELARKIEELESRLYERENTQSTADEQLALLEKSYELAAKYMNGGQEQAVKQVTPTASIQGKVQALPVQAVTEQTVSGLQVPMSDAGFIAAYSQPRNFGFNTAVGTGSLMGKNTILACIHEDQSVMDGQNVRLRLLEPLQAGHIRMPKNSLLSGTARVQGERMDINISSLEYEGNIIPVELVVYDSDGQKGLSVPSSLEMQALNEGMANIGAGLGSSFTVNQNAGAAIVSDLTRGVLQGGSQYLSKKIRTVKVNLKADYKVMLYTKQ</sequence>
<feature type="transmembrane region" description="Helical" evidence="2">
    <location>
        <begin position="34"/>
        <end position="52"/>
    </location>
</feature>
<dbReference type="EMBL" id="UGTF01000002">
    <property type="protein sequence ID" value="SUB89590.1"/>
    <property type="molecule type" value="Genomic_DNA"/>
</dbReference>
<keyword evidence="2" id="KW-1133">Transmembrane helix</keyword>
<keyword evidence="2" id="KW-0812">Transmembrane</keyword>
<reference evidence="4 5" key="1">
    <citation type="submission" date="2018-06" db="EMBL/GenBank/DDBJ databases">
        <authorList>
            <consortium name="Pathogen Informatics"/>
            <person name="Doyle S."/>
        </authorList>
    </citation>
    <scope>NUCLEOTIDE SEQUENCE [LARGE SCALE GENOMIC DNA]</scope>
    <source>
        <strain evidence="4 5">NCTC11632</strain>
    </source>
</reference>
<feature type="compositionally biased region" description="Polar residues" evidence="1">
    <location>
        <begin position="1"/>
        <end position="12"/>
    </location>
</feature>
<gene>
    <name evidence="4" type="ORF">NCTC11632_01702</name>
</gene>
<evidence type="ECO:0000259" key="3">
    <source>
        <dbReference type="Pfam" id="PF12508"/>
    </source>
</evidence>
<name>A0A379EAX7_9PORP</name>
<evidence type="ECO:0000256" key="2">
    <source>
        <dbReference type="SAM" id="Phobius"/>
    </source>
</evidence>
<feature type="compositionally biased region" description="Low complexity" evidence="1">
    <location>
        <begin position="134"/>
        <end position="144"/>
    </location>
</feature>
<dbReference type="NCBIfam" id="TIGR03779">
    <property type="entry name" value="Bac_Flav_CT_M"/>
    <property type="match status" value="1"/>
</dbReference>
<dbReference type="RefSeq" id="WP_025003721.1">
    <property type="nucleotide sequence ID" value="NZ_UGTF01000002.1"/>
</dbReference>
<feature type="region of interest" description="Disordered" evidence="1">
    <location>
        <begin position="1"/>
        <end position="25"/>
    </location>
</feature>
<dbReference type="InterPro" id="IPR022187">
    <property type="entry name" value="Conjug_transposon_TraM"/>
</dbReference>
<protein>
    <submittedName>
        <fullName evidence="4">Bacteroides conjugative transposon TraM protein</fullName>
    </submittedName>
</protein>
<evidence type="ECO:0000313" key="4">
    <source>
        <dbReference type="EMBL" id="SUB89590.1"/>
    </source>
</evidence>
<feature type="region of interest" description="Disordered" evidence="1">
    <location>
        <begin position="123"/>
        <end position="144"/>
    </location>
</feature>
<dbReference type="InterPro" id="IPR055407">
    <property type="entry name" value="TraM_C"/>
</dbReference>
<dbReference type="Pfam" id="PF12508">
    <property type="entry name" value="Transposon_TraM"/>
    <property type="match status" value="1"/>
</dbReference>
<evidence type="ECO:0000256" key="1">
    <source>
        <dbReference type="SAM" id="MobiDB-lite"/>
    </source>
</evidence>
<keyword evidence="2" id="KW-0472">Membrane</keyword>
<proteinExistence type="predicted"/>